<gene>
    <name evidence="3" type="ORF">ACFSUT_32735</name>
</gene>
<sequence length="266" mass="28483">MGHGMLVDHIQGTIVRAADFVFSPFDWGRVAEPVGPAMGAQRVTLLVVEVAPGKAWRLGWALEEENVAVVFAGSGHGDVTGHRTEIARGSALHSPTGRTLELEAGDDGLTAYVWRTRLAGNEPTGSAPRLESELWNTETQLHGFSGTGEIAADEKTAVMNFLFWPGTGSARLCLHCGIQDPGQTFNVHQHPESEEAFIAFEGDGQMYLIDRWHDVSPGDVLFAAPGVPHGTRNPESAEGRFATCGGPTPFDPVLYARAGVSAEVKQ</sequence>
<dbReference type="Gene3D" id="2.60.120.10">
    <property type="entry name" value="Jelly Rolls"/>
    <property type="match status" value="1"/>
</dbReference>
<name>A0ABW5I825_9PSEU</name>
<dbReference type="EMBL" id="JBHUKQ010000015">
    <property type="protein sequence ID" value="MFD2485081.1"/>
    <property type="molecule type" value="Genomic_DNA"/>
</dbReference>
<evidence type="ECO:0000313" key="4">
    <source>
        <dbReference type="Proteomes" id="UP001597542"/>
    </source>
</evidence>
<dbReference type="Pfam" id="PF07883">
    <property type="entry name" value="Cupin_2"/>
    <property type="match status" value="1"/>
</dbReference>
<dbReference type="PANTHER" id="PTHR35848:SF6">
    <property type="entry name" value="CUPIN TYPE-2 DOMAIN-CONTAINING PROTEIN"/>
    <property type="match status" value="1"/>
</dbReference>
<evidence type="ECO:0000313" key="3">
    <source>
        <dbReference type="EMBL" id="MFD2485081.1"/>
    </source>
</evidence>
<dbReference type="InterPro" id="IPR014710">
    <property type="entry name" value="RmlC-like_jellyroll"/>
</dbReference>
<dbReference type="RefSeq" id="WP_344276976.1">
    <property type="nucleotide sequence ID" value="NZ_BAAAHV010000012.1"/>
</dbReference>
<dbReference type="InterPro" id="IPR011051">
    <property type="entry name" value="RmlC_Cupin_sf"/>
</dbReference>
<evidence type="ECO:0000256" key="1">
    <source>
        <dbReference type="ARBA" id="ARBA00022723"/>
    </source>
</evidence>
<accession>A0ABW5I825</accession>
<reference evidence="4" key="1">
    <citation type="journal article" date="2019" name="Int. J. Syst. Evol. Microbiol.">
        <title>The Global Catalogue of Microorganisms (GCM) 10K type strain sequencing project: providing services to taxonomists for standard genome sequencing and annotation.</title>
        <authorList>
            <consortium name="The Broad Institute Genomics Platform"/>
            <consortium name="The Broad Institute Genome Sequencing Center for Infectious Disease"/>
            <person name="Wu L."/>
            <person name="Ma J."/>
        </authorList>
    </citation>
    <scope>NUCLEOTIDE SEQUENCE [LARGE SCALE GENOMIC DNA]</scope>
    <source>
        <strain evidence="4">CGMCC 4.7638</strain>
    </source>
</reference>
<dbReference type="InterPro" id="IPR013096">
    <property type="entry name" value="Cupin_2"/>
</dbReference>
<protein>
    <submittedName>
        <fullName evidence="3">Cupin domain-containing protein</fullName>
    </submittedName>
</protein>
<dbReference type="InterPro" id="IPR051610">
    <property type="entry name" value="GPI/OXD"/>
</dbReference>
<comment type="caution">
    <text evidence="3">The sequence shown here is derived from an EMBL/GenBank/DDBJ whole genome shotgun (WGS) entry which is preliminary data.</text>
</comment>
<organism evidence="3 4">
    <name type="scientific">Amycolatopsis albidoflavus</name>
    <dbReference type="NCBI Taxonomy" id="102226"/>
    <lineage>
        <taxon>Bacteria</taxon>
        <taxon>Bacillati</taxon>
        <taxon>Actinomycetota</taxon>
        <taxon>Actinomycetes</taxon>
        <taxon>Pseudonocardiales</taxon>
        <taxon>Pseudonocardiaceae</taxon>
        <taxon>Amycolatopsis</taxon>
    </lineage>
</organism>
<evidence type="ECO:0000259" key="2">
    <source>
        <dbReference type="Pfam" id="PF07883"/>
    </source>
</evidence>
<keyword evidence="1" id="KW-0479">Metal-binding</keyword>
<proteinExistence type="predicted"/>
<feature type="domain" description="Cupin type-2" evidence="2">
    <location>
        <begin position="180"/>
        <end position="241"/>
    </location>
</feature>
<dbReference type="Proteomes" id="UP001597542">
    <property type="component" value="Unassembled WGS sequence"/>
</dbReference>
<keyword evidence="4" id="KW-1185">Reference proteome</keyword>
<dbReference type="SUPFAM" id="SSF51182">
    <property type="entry name" value="RmlC-like cupins"/>
    <property type="match status" value="2"/>
</dbReference>
<dbReference type="PANTHER" id="PTHR35848">
    <property type="entry name" value="OXALATE-BINDING PROTEIN"/>
    <property type="match status" value="1"/>
</dbReference>